<dbReference type="InterPro" id="IPR005135">
    <property type="entry name" value="Endo/exonuclease/phosphatase"/>
</dbReference>
<dbReference type="OrthoDB" id="6118220at2759"/>
<evidence type="ECO:0000313" key="4">
    <source>
        <dbReference type="WBParaSite" id="ECPE_0001105501-mRNA-1"/>
    </source>
</evidence>
<dbReference type="Pfam" id="PF14529">
    <property type="entry name" value="Exo_endo_phos_2"/>
    <property type="match status" value="1"/>
</dbReference>
<dbReference type="Gene3D" id="3.60.10.10">
    <property type="entry name" value="Endonuclease/exonuclease/phosphatase"/>
    <property type="match status" value="1"/>
</dbReference>
<organism evidence="4">
    <name type="scientific">Echinostoma caproni</name>
    <dbReference type="NCBI Taxonomy" id="27848"/>
    <lineage>
        <taxon>Eukaryota</taxon>
        <taxon>Metazoa</taxon>
        <taxon>Spiralia</taxon>
        <taxon>Lophotrochozoa</taxon>
        <taxon>Platyhelminthes</taxon>
        <taxon>Trematoda</taxon>
        <taxon>Digenea</taxon>
        <taxon>Plagiorchiida</taxon>
        <taxon>Echinostomata</taxon>
        <taxon>Echinostomatoidea</taxon>
        <taxon>Echinostomatidae</taxon>
        <taxon>Echinostoma</taxon>
    </lineage>
</organism>
<keyword evidence="3" id="KW-1185">Reference proteome</keyword>
<protein>
    <submittedName>
        <fullName evidence="4">Endo/exonuclease/phosphatase domain-containing protein</fullName>
    </submittedName>
</protein>
<reference evidence="4" key="1">
    <citation type="submission" date="2016-06" db="UniProtKB">
        <authorList>
            <consortium name="WormBaseParasite"/>
        </authorList>
    </citation>
    <scope>IDENTIFICATION</scope>
</reference>
<dbReference type="AlphaFoldDB" id="A0A183AVN6"/>
<dbReference type="PANTHER" id="PTHR33395:SF22">
    <property type="entry name" value="REVERSE TRANSCRIPTASE DOMAIN-CONTAINING PROTEIN"/>
    <property type="match status" value="1"/>
</dbReference>
<evidence type="ECO:0000313" key="3">
    <source>
        <dbReference type="Proteomes" id="UP000272942"/>
    </source>
</evidence>
<evidence type="ECO:0000313" key="2">
    <source>
        <dbReference type="EMBL" id="VDP87958.1"/>
    </source>
</evidence>
<dbReference type="EMBL" id="UZAN01050088">
    <property type="protein sequence ID" value="VDP87958.1"/>
    <property type="molecule type" value="Genomic_DNA"/>
</dbReference>
<dbReference type="WBParaSite" id="ECPE_0001105501-mRNA-1">
    <property type="protein sequence ID" value="ECPE_0001105501-mRNA-1"/>
    <property type="gene ID" value="ECPE_0001105501"/>
</dbReference>
<evidence type="ECO:0000259" key="1">
    <source>
        <dbReference type="Pfam" id="PF14529"/>
    </source>
</evidence>
<dbReference type="Proteomes" id="UP000272942">
    <property type="component" value="Unassembled WGS sequence"/>
</dbReference>
<dbReference type="GO" id="GO:0003824">
    <property type="term" value="F:catalytic activity"/>
    <property type="evidence" value="ECO:0007669"/>
    <property type="project" value="InterPro"/>
</dbReference>
<reference evidence="2 3" key="2">
    <citation type="submission" date="2018-11" db="EMBL/GenBank/DDBJ databases">
        <authorList>
            <consortium name="Pathogen Informatics"/>
        </authorList>
    </citation>
    <scope>NUCLEOTIDE SEQUENCE [LARGE SCALE GENOMIC DNA]</scope>
    <source>
        <strain evidence="2 3">Egypt</strain>
    </source>
</reference>
<gene>
    <name evidence="2" type="ORF">ECPE_LOCUS11022</name>
</gene>
<feature type="domain" description="Endonuclease/exonuclease/phosphatase" evidence="1">
    <location>
        <begin position="1"/>
        <end position="80"/>
    </location>
</feature>
<dbReference type="GO" id="GO:0007508">
    <property type="term" value="P:larval heart development"/>
    <property type="evidence" value="ECO:0007669"/>
    <property type="project" value="TreeGrafter"/>
</dbReference>
<dbReference type="PANTHER" id="PTHR33395">
    <property type="entry name" value="TRANSCRIPTASE, PUTATIVE-RELATED-RELATED"/>
    <property type="match status" value="1"/>
</dbReference>
<proteinExistence type="predicted"/>
<sequence>MGDFNLRYVDWELGRCPRGSDESYLEWIQSRAIYQHVKENTKYREGQQPSLLDLIITAQEEKEQSLEYHPPIGKSHHLLIKMTLQLKLPKPREGMCRNFGRIDVYLLRAKAAQLSWHSSEPHAYVEESWSIIKNNLMNLQDEFALLTYKGLRKKPLWWHAAVGKTIKRRNRSRKAFRASGSQMAWREYTRHCNEAVSLIRKGERDLELKLASRSKREPRRYYRYAKARDPNKKMMGPLQLEGRTVADDQKKVDAFCTYFSSVHEVDRDDLALPDLAPSLEKVENMYMSLEVVHRTLAELNVSKSPGPDGIHPVIVKPWFIGH</sequence>
<name>A0A183AVN6_9TREM</name>
<dbReference type="GO" id="GO:0031012">
    <property type="term" value="C:extracellular matrix"/>
    <property type="evidence" value="ECO:0007669"/>
    <property type="project" value="TreeGrafter"/>
</dbReference>
<dbReference type="GO" id="GO:0061343">
    <property type="term" value="P:cell adhesion involved in heart morphogenesis"/>
    <property type="evidence" value="ECO:0007669"/>
    <property type="project" value="TreeGrafter"/>
</dbReference>
<dbReference type="InterPro" id="IPR036691">
    <property type="entry name" value="Endo/exonu/phosph_ase_sf"/>
</dbReference>
<accession>A0A183AVN6</accession>